<dbReference type="OrthoDB" id="6540461at2"/>
<dbReference type="AlphaFoldDB" id="A0A2L1URQ3"/>
<keyword evidence="5" id="KW-1185">Reference proteome</keyword>
<dbReference type="InterPro" id="IPR036275">
    <property type="entry name" value="YdgH-like_sf"/>
</dbReference>
<dbReference type="KEGG" id="rox:BV494_12115"/>
<dbReference type="Pfam" id="PF07338">
    <property type="entry name" value="YdgH_BhsA-like"/>
    <property type="match status" value="1"/>
</dbReference>
<dbReference type="RefSeq" id="WP_104923108.1">
    <property type="nucleotide sequence ID" value="NZ_CP019062.1"/>
</dbReference>
<dbReference type="Proteomes" id="UP000239197">
    <property type="component" value="Chromosome"/>
</dbReference>
<accession>A0A2L1URQ3</accession>
<evidence type="ECO:0000256" key="2">
    <source>
        <dbReference type="SAM" id="SignalP"/>
    </source>
</evidence>
<evidence type="ECO:0000256" key="1">
    <source>
        <dbReference type="ARBA" id="ARBA00022729"/>
    </source>
</evidence>
<dbReference type="EMBL" id="CP019062">
    <property type="protein sequence ID" value="AVF35626.1"/>
    <property type="molecule type" value="Genomic_DNA"/>
</dbReference>
<reference evidence="5" key="1">
    <citation type="submission" date="2017-01" db="EMBL/GenBank/DDBJ databases">
        <title>Genome sequence of Rouxiella sp. ERMR1:05.</title>
        <authorList>
            <person name="Kumar R."/>
            <person name="Singh D."/>
            <person name="Kumar S."/>
        </authorList>
    </citation>
    <scope>NUCLEOTIDE SEQUENCE [LARGE SCALE GENOMIC DNA]</scope>
    <source>
        <strain evidence="5">ERMR1:05</strain>
    </source>
</reference>
<feature type="signal peptide" evidence="2">
    <location>
        <begin position="1"/>
        <end position="21"/>
    </location>
</feature>
<sequence length="91" mass="9408">MKLLPMFTAAVITVASFSALAASPISEMQAQSGNYQSLGMVSVSASSTVPGSMHDQLDQIASDKGATHYRVVGAGTPGDSSLTRANVELYK</sequence>
<evidence type="ECO:0000313" key="5">
    <source>
        <dbReference type="Proteomes" id="UP000239197"/>
    </source>
</evidence>
<evidence type="ECO:0000259" key="3">
    <source>
        <dbReference type="Pfam" id="PF07338"/>
    </source>
</evidence>
<name>A0A2L1URQ3_9GAMM</name>
<dbReference type="SUPFAM" id="SSF159871">
    <property type="entry name" value="YdgH-like"/>
    <property type="match status" value="1"/>
</dbReference>
<dbReference type="InterPro" id="IPR025543">
    <property type="entry name" value="Dodecin-like"/>
</dbReference>
<keyword evidence="1 2" id="KW-0732">Signal</keyword>
<gene>
    <name evidence="4" type="ORF">BV494_12115</name>
</gene>
<evidence type="ECO:0000313" key="4">
    <source>
        <dbReference type="EMBL" id="AVF35626.1"/>
    </source>
</evidence>
<proteinExistence type="predicted"/>
<organism evidence="4 5">
    <name type="scientific">Rahnella sikkimica</name>
    <dbReference type="NCBI Taxonomy" id="1805933"/>
    <lineage>
        <taxon>Bacteria</taxon>
        <taxon>Pseudomonadati</taxon>
        <taxon>Pseudomonadota</taxon>
        <taxon>Gammaproteobacteria</taxon>
        <taxon>Enterobacterales</taxon>
        <taxon>Yersiniaceae</taxon>
        <taxon>Rahnella</taxon>
    </lineage>
</organism>
<dbReference type="InterPro" id="IPR010854">
    <property type="entry name" value="YdgH/BhsA/McbA-like_dom"/>
</dbReference>
<feature type="chain" id="PRO_5014694899" description="YdgH/BhsA/McbA-like domain-containing protein" evidence="2">
    <location>
        <begin position="22"/>
        <end position="91"/>
    </location>
</feature>
<feature type="domain" description="YdgH/BhsA/McbA-like" evidence="3">
    <location>
        <begin position="35"/>
        <end position="91"/>
    </location>
</feature>
<protein>
    <recommendedName>
        <fullName evidence="3">YdgH/BhsA/McbA-like domain-containing protein</fullName>
    </recommendedName>
</protein>
<dbReference type="Gene3D" id="3.30.1660.10">
    <property type="entry name" value="Flavin-binding protein dodecin"/>
    <property type="match status" value="1"/>
</dbReference>